<gene>
    <name evidence="3" type="ORF">HLPCO_001216</name>
</gene>
<dbReference type="Gene3D" id="1.20.120.520">
    <property type="entry name" value="nmb1532 protein domain like"/>
    <property type="match status" value="1"/>
</dbReference>
<dbReference type="AlphaFoldDB" id="F7Q1F7"/>
<dbReference type="Proteomes" id="UP000005707">
    <property type="component" value="Unassembled WGS sequence"/>
</dbReference>
<reference evidence="3 4" key="1">
    <citation type="journal article" date="2011" name="J. Bacteriol.">
        <title>Genome sequence of Haloplasma contractile, an unusual contractile bacterium from a deep-sea anoxic brine lake.</title>
        <authorList>
            <person name="Antunes A."/>
            <person name="Alam I."/>
            <person name="El Dorry H."/>
            <person name="Siam R."/>
            <person name="Robertson A."/>
            <person name="Bajic V.B."/>
            <person name="Stingl U."/>
        </authorList>
    </citation>
    <scope>NUCLEOTIDE SEQUENCE [LARGE SCALE GENOMIC DNA]</scope>
    <source>
        <strain evidence="3 4">SSD-17B</strain>
    </source>
</reference>
<dbReference type="InterPro" id="IPR007380">
    <property type="entry name" value="DUF438"/>
</dbReference>
<dbReference type="PANTHER" id="PTHR39966:SF3">
    <property type="entry name" value="DUF438 DOMAIN-CONTAINING PROTEIN"/>
    <property type="match status" value="1"/>
</dbReference>
<organism evidence="3 4">
    <name type="scientific">Haloplasma contractile SSD-17B</name>
    <dbReference type="NCBI Taxonomy" id="1033810"/>
    <lineage>
        <taxon>Bacteria</taxon>
        <taxon>Bacillati</taxon>
        <taxon>Mycoplasmatota</taxon>
        <taxon>Mollicutes</taxon>
        <taxon>Haloplasmatales</taxon>
        <taxon>Haloplasmataceae</taxon>
        <taxon>Haloplasma</taxon>
    </lineage>
</organism>
<evidence type="ECO:0000259" key="1">
    <source>
        <dbReference type="Pfam" id="PF01814"/>
    </source>
</evidence>
<dbReference type="GO" id="GO:0005886">
    <property type="term" value="C:plasma membrane"/>
    <property type="evidence" value="ECO:0007669"/>
    <property type="project" value="TreeGrafter"/>
</dbReference>
<evidence type="ECO:0000313" key="3">
    <source>
        <dbReference type="EMBL" id="ERJ12876.1"/>
    </source>
</evidence>
<feature type="domain" description="DUF438" evidence="2">
    <location>
        <begin position="24"/>
        <end position="89"/>
    </location>
</feature>
<dbReference type="InterPro" id="IPR012312">
    <property type="entry name" value="Hemerythrin-like"/>
</dbReference>
<keyword evidence="4" id="KW-1185">Reference proteome</keyword>
<sequence length="420" mass="49755">MSEFINNREKKQNDDNRKFRQEKLKELILRLHDNEDFNTVKKEFEEVFGKISATEISELEQELIREGMKVEEVQRLCDVHSAVFKGSIDEIHGYTSERVTEGHPINTMLIENEAIGQFINIKFMFHLDLFKDHDNEQTRGKLKKDLRTLYEIDKHYLRKENLLFPYLEKYGVYGPAKVMWGVDDEIRKEIKDTIKMIEDRDSLSDAIVFQIEELIHKVNEMIFKEEKILLPMTEEKLTQDEWFSIQEESDNLGYTFIEQPDKWIPKKIDDGIDKEPTLHEHLPDGKIRFETGLIGTKELEFMLNAMPVDLTFIDQDDVVRYFSNGTERIFPRTKAVIGRTVQNCHPPQSVHMVEKLLRDFKNGKKEVENFWIQMRGMFVYIRYFAVRDHEGNYLGTLEFTENIKGIKELEGEKRLLSDDE</sequence>
<name>F7Q1F7_9MOLU</name>
<dbReference type="RefSeq" id="WP_008825711.1">
    <property type="nucleotide sequence ID" value="NZ_AFNU02000003.1"/>
</dbReference>
<dbReference type="Gene3D" id="3.30.450.20">
    <property type="entry name" value="PAS domain"/>
    <property type="match status" value="1"/>
</dbReference>
<reference evidence="3 4" key="2">
    <citation type="journal article" date="2013" name="PLoS ONE">
        <title>INDIGO - INtegrated Data Warehouse of MIcrobial GenOmes with Examples from the Red Sea Extremophiles.</title>
        <authorList>
            <person name="Alam I."/>
            <person name="Antunes A."/>
            <person name="Kamau A.A."/>
            <person name="Ba Alawi W."/>
            <person name="Kalkatawi M."/>
            <person name="Stingl U."/>
            <person name="Bajic V.B."/>
        </authorList>
    </citation>
    <scope>NUCLEOTIDE SEQUENCE [LARGE SCALE GENOMIC DNA]</scope>
    <source>
        <strain evidence="3 4">SSD-17B</strain>
    </source>
</reference>
<dbReference type="SUPFAM" id="SSF55785">
    <property type="entry name" value="PYP-like sensor domain (PAS domain)"/>
    <property type="match status" value="1"/>
</dbReference>
<accession>F7Q1F7</accession>
<dbReference type="EMBL" id="AFNU02000003">
    <property type="protein sequence ID" value="ERJ12876.1"/>
    <property type="molecule type" value="Genomic_DNA"/>
</dbReference>
<dbReference type="OrthoDB" id="9769774at2"/>
<proteinExistence type="predicted"/>
<protein>
    <submittedName>
        <fullName evidence="3">PAS domain protein</fullName>
    </submittedName>
</protein>
<dbReference type="InParanoid" id="F7Q1F7"/>
<dbReference type="Pfam" id="PF04282">
    <property type="entry name" value="DUF438"/>
    <property type="match status" value="1"/>
</dbReference>
<evidence type="ECO:0000313" key="4">
    <source>
        <dbReference type="Proteomes" id="UP000005707"/>
    </source>
</evidence>
<dbReference type="Pfam" id="PF01814">
    <property type="entry name" value="Hemerythrin"/>
    <property type="match status" value="1"/>
</dbReference>
<feature type="domain" description="Hemerythrin-like" evidence="1">
    <location>
        <begin position="135"/>
        <end position="232"/>
    </location>
</feature>
<dbReference type="PANTHER" id="PTHR39966">
    <property type="entry name" value="BLL2471 PROTEIN-RELATED"/>
    <property type="match status" value="1"/>
</dbReference>
<dbReference type="Pfam" id="PF13596">
    <property type="entry name" value="PAS_10"/>
    <property type="match status" value="1"/>
</dbReference>
<comment type="caution">
    <text evidence="3">The sequence shown here is derived from an EMBL/GenBank/DDBJ whole genome shotgun (WGS) entry which is preliminary data.</text>
</comment>
<dbReference type="eggNOG" id="COG2461">
    <property type="taxonomic scope" value="Bacteria"/>
</dbReference>
<evidence type="ECO:0000259" key="2">
    <source>
        <dbReference type="Pfam" id="PF04282"/>
    </source>
</evidence>
<dbReference type="InterPro" id="IPR035965">
    <property type="entry name" value="PAS-like_dom_sf"/>
</dbReference>